<dbReference type="Proteomes" id="UP000602087">
    <property type="component" value="Unassembled WGS sequence"/>
</dbReference>
<evidence type="ECO:0000313" key="4">
    <source>
        <dbReference type="Proteomes" id="UP000602087"/>
    </source>
</evidence>
<keyword evidence="4" id="KW-1185">Reference proteome</keyword>
<dbReference type="InterPro" id="IPR052345">
    <property type="entry name" value="Rad_response_metalloprotease"/>
</dbReference>
<dbReference type="InterPro" id="IPR001387">
    <property type="entry name" value="Cro/C1-type_HTH"/>
</dbReference>
<dbReference type="AlphaFoldDB" id="A0A934I7T4"/>
<dbReference type="EMBL" id="JAEINH010000001">
    <property type="protein sequence ID" value="MBI9113795.1"/>
    <property type="molecule type" value="Genomic_DNA"/>
</dbReference>
<evidence type="ECO:0000313" key="3">
    <source>
        <dbReference type="EMBL" id="MBI9113795.1"/>
    </source>
</evidence>
<feature type="domain" description="HTH cro/C1-type" evidence="2">
    <location>
        <begin position="9"/>
        <end position="63"/>
    </location>
</feature>
<reference evidence="3" key="1">
    <citation type="submission" date="2020-12" db="EMBL/GenBank/DDBJ databases">
        <title>Sanguibacter suaedae sp. nov., isolated from Suaeda aralocaspica.</title>
        <authorList>
            <person name="Ma Q."/>
        </authorList>
    </citation>
    <scope>NUCLEOTIDE SEQUENCE</scope>
    <source>
        <strain evidence="3">YZGR15</strain>
    </source>
</reference>
<name>A0A934I7T4_9MICO</name>
<accession>A0A934I7T4</accession>
<dbReference type="InterPro" id="IPR010982">
    <property type="entry name" value="Lambda_DNA-bd_dom_sf"/>
</dbReference>
<comment type="similarity">
    <text evidence="1">Belongs to the short-chain fatty acyl-CoA assimilation regulator (ScfR) family.</text>
</comment>
<dbReference type="PANTHER" id="PTHR43236:SF1">
    <property type="entry name" value="BLL7220 PROTEIN"/>
    <property type="match status" value="1"/>
</dbReference>
<organism evidence="3 4">
    <name type="scientific">Sanguibacter suaedae</name>
    <dbReference type="NCBI Taxonomy" id="2795737"/>
    <lineage>
        <taxon>Bacteria</taxon>
        <taxon>Bacillati</taxon>
        <taxon>Actinomycetota</taxon>
        <taxon>Actinomycetes</taxon>
        <taxon>Micrococcales</taxon>
        <taxon>Sanguibacteraceae</taxon>
        <taxon>Sanguibacter</taxon>
    </lineage>
</organism>
<evidence type="ECO:0000259" key="2">
    <source>
        <dbReference type="PROSITE" id="PS50943"/>
    </source>
</evidence>
<dbReference type="SUPFAM" id="SSF47413">
    <property type="entry name" value="lambda repressor-like DNA-binding domains"/>
    <property type="match status" value="1"/>
</dbReference>
<dbReference type="Pfam" id="PF06114">
    <property type="entry name" value="Peptidase_M78"/>
    <property type="match status" value="1"/>
</dbReference>
<evidence type="ECO:0000256" key="1">
    <source>
        <dbReference type="ARBA" id="ARBA00007227"/>
    </source>
</evidence>
<gene>
    <name evidence="3" type="ORF">JAV76_02050</name>
</gene>
<protein>
    <submittedName>
        <fullName evidence="3">ImmA/IrrE family metallo-endopeptidase</fullName>
    </submittedName>
</protein>
<dbReference type="PANTHER" id="PTHR43236">
    <property type="entry name" value="ANTITOXIN HIGA1"/>
    <property type="match status" value="1"/>
</dbReference>
<dbReference type="InterPro" id="IPR010359">
    <property type="entry name" value="IrrE_HExxH"/>
</dbReference>
<dbReference type="PROSITE" id="PS50943">
    <property type="entry name" value="HTH_CROC1"/>
    <property type="match status" value="1"/>
</dbReference>
<dbReference type="GO" id="GO:0003677">
    <property type="term" value="F:DNA binding"/>
    <property type="evidence" value="ECO:0007669"/>
    <property type="project" value="InterPro"/>
</dbReference>
<dbReference type="SMART" id="SM00530">
    <property type="entry name" value="HTH_XRE"/>
    <property type="match status" value="1"/>
</dbReference>
<sequence length="359" mass="38880">MDTTINERVRSLVQGRGIVQKTLAAEIGMTTDALSRALGGYRGFSALELARVAELLDVNVYELITGEQDPAKVRVAARHSFDHDTGTYSNGTFDSDDDHLEDIRLAYVQAYPKGDAPASVLPDSPDTVRGALGEGFVRRLADLLEQHLGVDVVRIPKLGTAYSMMLGNRAVIVVPASGNWFRENWDIAHELGHLVDGSMGVGDVAEAAANAFAASLLLPESQVRAVEWRTLTVEALGELVWDWGVSTDALRRRLSSLNVAVPAAVGEWLSVTTPQLLRGRSLPAARWGDLIARKREAAARRFPTSLINEHERAIAEGRLGKGTLAWMLGVEVDELEVAEPELRRGTVDELAGMLGLTSA</sequence>
<dbReference type="Gene3D" id="1.10.10.2910">
    <property type="match status" value="1"/>
</dbReference>
<comment type="caution">
    <text evidence="3">The sequence shown here is derived from an EMBL/GenBank/DDBJ whole genome shotgun (WGS) entry which is preliminary data.</text>
</comment>
<dbReference type="Gene3D" id="1.10.260.40">
    <property type="entry name" value="lambda repressor-like DNA-binding domains"/>
    <property type="match status" value="1"/>
</dbReference>
<proteinExistence type="inferred from homology"/>
<dbReference type="CDD" id="cd00093">
    <property type="entry name" value="HTH_XRE"/>
    <property type="match status" value="1"/>
</dbReference>
<dbReference type="RefSeq" id="WP_198732341.1">
    <property type="nucleotide sequence ID" value="NZ_JAEINH010000001.1"/>
</dbReference>